<sequence length="323" mass="36655">MFLYTVPEYKFLLSLRRNKYIPTPEIMVYESYAAKVQALTTQFSAAGTTDPLALRQQLQEWFATHASEFVLYVLQDCALRYPAKEQSFFQEVAAELLDEDTQKTMTPEQMVDVVMADSGFGEVLKQAGSLARRGRNDKELECALGYLLVGMGVPCAQHCAMADLSLRSAIGLLAPSAAHIALFGTQMGSAVWCKSNMTKRLDDLIAKIKSTTKPELCYVATCAQNVTVAMVKQLNKAHIKLLTLPDNMQRIQALAPRARLDIVSFEQWGEHMRMLFRDCENQVRAHPEEYEDVWQHYQNMMTEMQDFPLMVQFYQELLAAKPQ</sequence>
<evidence type="ECO:0000313" key="1">
    <source>
        <dbReference type="EMBL" id="MBU3844878.1"/>
    </source>
</evidence>
<dbReference type="Proteomes" id="UP000733611">
    <property type="component" value="Unassembled WGS sequence"/>
</dbReference>
<dbReference type="EMBL" id="JAHLFE010000174">
    <property type="protein sequence ID" value="MBU3844878.1"/>
    <property type="molecule type" value="Genomic_DNA"/>
</dbReference>
<proteinExistence type="predicted"/>
<organism evidence="1 2">
    <name type="scientific">Candidatus Anaerobiospirillum pullicola</name>
    <dbReference type="NCBI Taxonomy" id="2838451"/>
    <lineage>
        <taxon>Bacteria</taxon>
        <taxon>Pseudomonadati</taxon>
        <taxon>Pseudomonadota</taxon>
        <taxon>Gammaproteobacteria</taxon>
        <taxon>Aeromonadales</taxon>
        <taxon>Succinivibrionaceae</taxon>
        <taxon>Anaerobiospirillum</taxon>
    </lineage>
</organism>
<evidence type="ECO:0000313" key="2">
    <source>
        <dbReference type="Proteomes" id="UP000733611"/>
    </source>
</evidence>
<reference evidence="1" key="2">
    <citation type="submission" date="2021-04" db="EMBL/GenBank/DDBJ databases">
        <authorList>
            <person name="Gilroy R."/>
        </authorList>
    </citation>
    <scope>NUCLEOTIDE SEQUENCE</scope>
    <source>
        <strain evidence="1">378</strain>
    </source>
</reference>
<dbReference type="AlphaFoldDB" id="A0A948THV3"/>
<comment type="caution">
    <text evidence="1">The sequence shown here is derived from an EMBL/GenBank/DDBJ whole genome shotgun (WGS) entry which is preliminary data.</text>
</comment>
<dbReference type="InterPro" id="IPR038365">
    <property type="entry name" value="EcoRII_C_sf"/>
</dbReference>
<accession>A0A948THV3</accession>
<dbReference type="Gene3D" id="3.40.91.80">
    <property type="match status" value="1"/>
</dbReference>
<name>A0A948THV3_9GAMM</name>
<gene>
    <name evidence="1" type="ORF">H9847_08475</name>
</gene>
<protein>
    <submittedName>
        <fullName evidence="1">Uncharacterized protein</fullName>
    </submittedName>
</protein>
<reference evidence="1" key="1">
    <citation type="journal article" date="2021" name="PeerJ">
        <title>Extensive microbial diversity within the chicken gut microbiome revealed by metagenomics and culture.</title>
        <authorList>
            <person name="Gilroy R."/>
            <person name="Ravi A."/>
            <person name="Getino M."/>
            <person name="Pursley I."/>
            <person name="Horton D.L."/>
            <person name="Alikhan N.F."/>
            <person name="Baker D."/>
            <person name="Gharbi K."/>
            <person name="Hall N."/>
            <person name="Watson M."/>
            <person name="Adriaenssens E.M."/>
            <person name="Foster-Nyarko E."/>
            <person name="Jarju S."/>
            <person name="Secka A."/>
            <person name="Antonio M."/>
            <person name="Oren A."/>
            <person name="Chaudhuri R.R."/>
            <person name="La Ragione R."/>
            <person name="Hildebrand F."/>
            <person name="Pallen M.J."/>
        </authorList>
    </citation>
    <scope>NUCLEOTIDE SEQUENCE</scope>
    <source>
        <strain evidence="1">378</strain>
    </source>
</reference>